<feature type="chain" id="PRO_5043438021" evidence="1">
    <location>
        <begin position="29"/>
        <end position="76"/>
    </location>
</feature>
<comment type="caution">
    <text evidence="2">The sequence shown here is derived from an EMBL/GenBank/DDBJ whole genome shotgun (WGS) entry which is preliminary data.</text>
</comment>
<evidence type="ECO:0000313" key="2">
    <source>
        <dbReference type="EMBL" id="CAI6358965.1"/>
    </source>
</evidence>
<dbReference type="EMBL" id="CARXXK010000002">
    <property type="protein sequence ID" value="CAI6358965.1"/>
    <property type="molecule type" value="Genomic_DNA"/>
</dbReference>
<sequence>MPSAANERPDSCRVLLLTIAILVQDVNGDYQEFRDFLDGVSESSYMTEVCGRKLGLALQKCNLVVRGMSNVQVAST</sequence>
<evidence type="ECO:0000313" key="3">
    <source>
        <dbReference type="Proteomes" id="UP001160148"/>
    </source>
</evidence>
<accession>A0AAV0WSD5</accession>
<reference evidence="2 3" key="1">
    <citation type="submission" date="2023-01" db="EMBL/GenBank/DDBJ databases">
        <authorList>
            <person name="Whitehead M."/>
        </authorList>
    </citation>
    <scope>NUCLEOTIDE SEQUENCE [LARGE SCALE GENOMIC DNA]</scope>
</reference>
<keyword evidence="3" id="KW-1185">Reference proteome</keyword>
<proteinExistence type="predicted"/>
<dbReference type="AlphaFoldDB" id="A0AAV0WSD5"/>
<name>A0AAV0WSD5_9HEMI</name>
<protein>
    <submittedName>
        <fullName evidence="2">Uncharacterized protein</fullName>
    </submittedName>
</protein>
<keyword evidence="1" id="KW-0732">Signal</keyword>
<evidence type="ECO:0000256" key="1">
    <source>
        <dbReference type="SAM" id="SignalP"/>
    </source>
</evidence>
<gene>
    <name evidence="2" type="ORF">MEUPH1_LOCUS14421</name>
</gene>
<organism evidence="2 3">
    <name type="scientific">Macrosiphum euphorbiae</name>
    <name type="common">potato aphid</name>
    <dbReference type="NCBI Taxonomy" id="13131"/>
    <lineage>
        <taxon>Eukaryota</taxon>
        <taxon>Metazoa</taxon>
        <taxon>Ecdysozoa</taxon>
        <taxon>Arthropoda</taxon>
        <taxon>Hexapoda</taxon>
        <taxon>Insecta</taxon>
        <taxon>Pterygota</taxon>
        <taxon>Neoptera</taxon>
        <taxon>Paraneoptera</taxon>
        <taxon>Hemiptera</taxon>
        <taxon>Sternorrhyncha</taxon>
        <taxon>Aphidomorpha</taxon>
        <taxon>Aphidoidea</taxon>
        <taxon>Aphididae</taxon>
        <taxon>Macrosiphini</taxon>
        <taxon>Macrosiphum</taxon>
    </lineage>
</organism>
<feature type="signal peptide" evidence="1">
    <location>
        <begin position="1"/>
        <end position="28"/>
    </location>
</feature>
<dbReference type="Proteomes" id="UP001160148">
    <property type="component" value="Unassembled WGS sequence"/>
</dbReference>